<feature type="region of interest" description="Disordered" evidence="3">
    <location>
        <begin position="164"/>
        <end position="196"/>
    </location>
</feature>
<keyword evidence="6" id="KW-1185">Reference proteome</keyword>
<sequence>MGAPIKPHWQQPSHPAVQRVIINEAEFSSKSISKVAVPAFGHFAALEFPPCTAADEATYATVQYGIKKHLNLNSDLLYINHSCEPSLIFDMANRAIIAGPKGLQPGDELTFFYPSTEWTMAQPFDCLCGTPTCRGRISGADDMTDPQLQGLWLNGHIRQLVAAKKSASAGNKQEEPLHKNGNGICQKPAQAPGAVPRETGAETDYVEHALRDALQRAEEDAEAARRDLESHVQQGHRTRVQNGNKNGLPPTNGSGSGSGSHSNGVAVEDAAAGSAGPSAPRRGLTSRELGGEMGGDTVPSA</sequence>
<comment type="caution">
    <text evidence="5">The sequence shown here is derived from an EMBL/GenBank/DDBJ whole genome shotgun (WGS) entry which is preliminary data.</text>
</comment>
<feature type="compositionally biased region" description="Low complexity" evidence="3">
    <location>
        <begin position="259"/>
        <end position="283"/>
    </location>
</feature>
<evidence type="ECO:0000256" key="2">
    <source>
        <dbReference type="ARBA" id="ARBA00022679"/>
    </source>
</evidence>
<evidence type="ECO:0000313" key="5">
    <source>
        <dbReference type="EMBL" id="KAK3371303.1"/>
    </source>
</evidence>
<evidence type="ECO:0000256" key="1">
    <source>
        <dbReference type="ARBA" id="ARBA00022603"/>
    </source>
</evidence>
<reference evidence="5" key="2">
    <citation type="submission" date="2023-06" db="EMBL/GenBank/DDBJ databases">
        <authorList>
            <consortium name="Lawrence Berkeley National Laboratory"/>
            <person name="Haridas S."/>
            <person name="Hensen N."/>
            <person name="Bonometti L."/>
            <person name="Westerberg I."/>
            <person name="Brannstrom I.O."/>
            <person name="Guillou S."/>
            <person name="Cros-Aarteil S."/>
            <person name="Calhoun S."/>
            <person name="Kuo A."/>
            <person name="Mondo S."/>
            <person name="Pangilinan J."/>
            <person name="Riley R."/>
            <person name="Labutti K."/>
            <person name="Andreopoulos B."/>
            <person name="Lipzen A."/>
            <person name="Chen C."/>
            <person name="Yanf M."/>
            <person name="Daum C."/>
            <person name="Ng V."/>
            <person name="Clum A."/>
            <person name="Steindorff A."/>
            <person name="Ohm R."/>
            <person name="Martin F."/>
            <person name="Silar P."/>
            <person name="Natvig D."/>
            <person name="Lalanne C."/>
            <person name="Gautier V."/>
            <person name="Ament-Velasquez S.L."/>
            <person name="Kruys A."/>
            <person name="Hutchinson M.I."/>
            <person name="Powell A.J."/>
            <person name="Barry K."/>
            <person name="Miller A.N."/>
            <person name="Grigoriev I.V."/>
            <person name="Debuchy R."/>
            <person name="Gladieux P."/>
            <person name="Thoren M.H."/>
            <person name="Johannesson H."/>
        </authorList>
    </citation>
    <scope>NUCLEOTIDE SEQUENCE</scope>
    <source>
        <strain evidence="5">CBS 958.72</strain>
    </source>
</reference>
<keyword evidence="2" id="KW-0808">Transferase</keyword>
<dbReference type="PANTHER" id="PTHR12350:SF19">
    <property type="entry name" value="SET DOMAIN-CONTAINING PROTEIN"/>
    <property type="match status" value="1"/>
</dbReference>
<dbReference type="InterPro" id="IPR003616">
    <property type="entry name" value="Post-SET_dom"/>
</dbReference>
<feature type="compositionally biased region" description="Basic and acidic residues" evidence="3">
    <location>
        <begin position="215"/>
        <end position="230"/>
    </location>
</feature>
<dbReference type="InterPro" id="IPR046341">
    <property type="entry name" value="SET_dom_sf"/>
</dbReference>
<dbReference type="EMBL" id="JAULSN010000005">
    <property type="protein sequence ID" value="KAK3371303.1"/>
    <property type="molecule type" value="Genomic_DNA"/>
</dbReference>
<evidence type="ECO:0000256" key="3">
    <source>
        <dbReference type="SAM" id="MobiDB-lite"/>
    </source>
</evidence>
<organism evidence="5 6">
    <name type="scientific">Lasiosphaeria ovina</name>
    <dbReference type="NCBI Taxonomy" id="92902"/>
    <lineage>
        <taxon>Eukaryota</taxon>
        <taxon>Fungi</taxon>
        <taxon>Dikarya</taxon>
        <taxon>Ascomycota</taxon>
        <taxon>Pezizomycotina</taxon>
        <taxon>Sordariomycetes</taxon>
        <taxon>Sordariomycetidae</taxon>
        <taxon>Sordariales</taxon>
        <taxon>Lasiosphaeriaceae</taxon>
        <taxon>Lasiosphaeria</taxon>
    </lineage>
</organism>
<dbReference type="SUPFAM" id="SSF82199">
    <property type="entry name" value="SET domain"/>
    <property type="match status" value="1"/>
</dbReference>
<keyword evidence="1" id="KW-0489">Methyltransferase</keyword>
<feature type="compositionally biased region" description="Polar residues" evidence="3">
    <location>
        <begin position="240"/>
        <end position="251"/>
    </location>
</feature>
<feature type="region of interest" description="Disordered" evidence="3">
    <location>
        <begin position="215"/>
        <end position="301"/>
    </location>
</feature>
<dbReference type="AlphaFoldDB" id="A0AAE0K739"/>
<accession>A0AAE0K739</accession>
<dbReference type="Gene3D" id="2.170.270.10">
    <property type="entry name" value="SET domain"/>
    <property type="match status" value="1"/>
</dbReference>
<dbReference type="GO" id="GO:0008168">
    <property type="term" value="F:methyltransferase activity"/>
    <property type="evidence" value="ECO:0007669"/>
    <property type="project" value="UniProtKB-KW"/>
</dbReference>
<reference evidence="5" key="1">
    <citation type="journal article" date="2023" name="Mol. Phylogenet. Evol.">
        <title>Genome-scale phylogeny and comparative genomics of the fungal order Sordariales.</title>
        <authorList>
            <person name="Hensen N."/>
            <person name="Bonometti L."/>
            <person name="Westerberg I."/>
            <person name="Brannstrom I.O."/>
            <person name="Guillou S."/>
            <person name="Cros-Aarteil S."/>
            <person name="Calhoun S."/>
            <person name="Haridas S."/>
            <person name="Kuo A."/>
            <person name="Mondo S."/>
            <person name="Pangilinan J."/>
            <person name="Riley R."/>
            <person name="LaButti K."/>
            <person name="Andreopoulos B."/>
            <person name="Lipzen A."/>
            <person name="Chen C."/>
            <person name="Yan M."/>
            <person name="Daum C."/>
            <person name="Ng V."/>
            <person name="Clum A."/>
            <person name="Steindorff A."/>
            <person name="Ohm R.A."/>
            <person name="Martin F."/>
            <person name="Silar P."/>
            <person name="Natvig D.O."/>
            <person name="Lalanne C."/>
            <person name="Gautier V."/>
            <person name="Ament-Velasquez S.L."/>
            <person name="Kruys A."/>
            <person name="Hutchinson M.I."/>
            <person name="Powell A.J."/>
            <person name="Barry K."/>
            <person name="Miller A.N."/>
            <person name="Grigoriev I.V."/>
            <person name="Debuchy R."/>
            <person name="Gladieux P."/>
            <person name="Hiltunen Thoren M."/>
            <person name="Johannesson H."/>
        </authorList>
    </citation>
    <scope>NUCLEOTIDE SEQUENCE</scope>
    <source>
        <strain evidence="5">CBS 958.72</strain>
    </source>
</reference>
<dbReference type="PROSITE" id="PS50868">
    <property type="entry name" value="POST_SET"/>
    <property type="match status" value="1"/>
</dbReference>
<protein>
    <recommendedName>
        <fullName evidence="4">Post-SET domain-containing protein</fullName>
    </recommendedName>
</protein>
<feature type="domain" description="Post-SET" evidence="4">
    <location>
        <begin position="122"/>
        <end position="138"/>
    </location>
</feature>
<name>A0AAE0K739_9PEZI</name>
<dbReference type="GO" id="GO:0032259">
    <property type="term" value="P:methylation"/>
    <property type="evidence" value="ECO:0007669"/>
    <property type="project" value="UniProtKB-KW"/>
</dbReference>
<dbReference type="InterPro" id="IPR053201">
    <property type="entry name" value="Flavunoidine_N-MTase"/>
</dbReference>
<proteinExistence type="predicted"/>
<evidence type="ECO:0000259" key="4">
    <source>
        <dbReference type="PROSITE" id="PS50868"/>
    </source>
</evidence>
<evidence type="ECO:0000313" key="6">
    <source>
        <dbReference type="Proteomes" id="UP001287356"/>
    </source>
</evidence>
<gene>
    <name evidence="5" type="ORF">B0T24DRAFT_680397</name>
</gene>
<dbReference type="Proteomes" id="UP001287356">
    <property type="component" value="Unassembled WGS sequence"/>
</dbReference>
<dbReference type="PANTHER" id="PTHR12350">
    <property type="entry name" value="HISTONE-LYSINE N-METHYLTRANSFERASE-RELATED"/>
    <property type="match status" value="1"/>
</dbReference>